<accession>A0ABV5ICC1</accession>
<evidence type="ECO:0000313" key="7">
    <source>
        <dbReference type="Proteomes" id="UP001589647"/>
    </source>
</evidence>
<keyword evidence="2" id="KW-0805">Transcription regulation</keyword>
<evidence type="ECO:0000256" key="3">
    <source>
        <dbReference type="ARBA" id="ARBA00023125"/>
    </source>
</evidence>
<evidence type="ECO:0000313" key="6">
    <source>
        <dbReference type="EMBL" id="MFB9202179.1"/>
    </source>
</evidence>
<comment type="similarity">
    <text evidence="1">Belongs to the LysR transcriptional regulatory family.</text>
</comment>
<gene>
    <name evidence="6" type="ORF">ACFFV7_13350</name>
</gene>
<dbReference type="PANTHER" id="PTHR30346:SF0">
    <property type="entry name" value="HCA OPERON TRANSCRIPTIONAL ACTIVATOR HCAR"/>
    <property type="match status" value="1"/>
</dbReference>
<dbReference type="InterPro" id="IPR005119">
    <property type="entry name" value="LysR_subst-bd"/>
</dbReference>
<keyword evidence="7" id="KW-1185">Reference proteome</keyword>
<feature type="domain" description="LysR substrate-binding" evidence="5">
    <location>
        <begin position="9"/>
        <end position="211"/>
    </location>
</feature>
<evidence type="ECO:0000256" key="1">
    <source>
        <dbReference type="ARBA" id="ARBA00009437"/>
    </source>
</evidence>
<reference evidence="6 7" key="1">
    <citation type="submission" date="2024-09" db="EMBL/GenBank/DDBJ databases">
        <authorList>
            <person name="Sun Q."/>
            <person name="Mori K."/>
        </authorList>
    </citation>
    <scope>NUCLEOTIDE SEQUENCE [LARGE SCALE GENOMIC DNA]</scope>
    <source>
        <strain evidence="6 7">CCM 3426</strain>
    </source>
</reference>
<dbReference type="EMBL" id="JBHMEI010000006">
    <property type="protein sequence ID" value="MFB9202179.1"/>
    <property type="molecule type" value="Genomic_DNA"/>
</dbReference>
<evidence type="ECO:0000256" key="2">
    <source>
        <dbReference type="ARBA" id="ARBA00023015"/>
    </source>
</evidence>
<dbReference type="Gene3D" id="3.40.190.10">
    <property type="entry name" value="Periplasmic binding protein-like II"/>
    <property type="match status" value="2"/>
</dbReference>
<protein>
    <submittedName>
        <fullName evidence="6">Substrate-binding domain-containing protein</fullName>
    </submittedName>
</protein>
<dbReference type="SUPFAM" id="SSF53850">
    <property type="entry name" value="Periplasmic binding protein-like II"/>
    <property type="match status" value="1"/>
</dbReference>
<keyword evidence="4" id="KW-0804">Transcription</keyword>
<dbReference type="PANTHER" id="PTHR30346">
    <property type="entry name" value="TRANSCRIPTIONAL DUAL REGULATOR HCAR-RELATED"/>
    <property type="match status" value="1"/>
</dbReference>
<keyword evidence="3" id="KW-0238">DNA-binding</keyword>
<proteinExistence type="inferred from homology"/>
<comment type="caution">
    <text evidence="6">The sequence shown here is derived from an EMBL/GenBank/DDBJ whole genome shotgun (WGS) entry which is preliminary data.</text>
</comment>
<dbReference type="RefSeq" id="WP_189647076.1">
    <property type="nucleotide sequence ID" value="NZ_BMRC01000004.1"/>
</dbReference>
<evidence type="ECO:0000256" key="4">
    <source>
        <dbReference type="ARBA" id="ARBA00023163"/>
    </source>
</evidence>
<sequence length="220" mass="24675">MRRARPAAEGITGVLRVGMIPHNSHDLRRHWDTFRGRHPEWKLQIRISPFADPFAGLRRSDIDVLVAWLPVEELDLITGPVLFTDPRLLAVATDHELTRHTTGLLEMLADFPHVDAPSRPGYWADGFLPSRTPRAIGSSAAPLARNTEEILSLVTTGVTVSLVAHHMRRYYLQPDITYLPLRDDDPLKYALVWSAGAENDMIRALAQTVRDLGPLDLLSL</sequence>
<dbReference type="Pfam" id="PF03466">
    <property type="entry name" value="LysR_substrate"/>
    <property type="match status" value="1"/>
</dbReference>
<name>A0ABV5ICC1_9ACTN</name>
<dbReference type="Proteomes" id="UP001589647">
    <property type="component" value="Unassembled WGS sequence"/>
</dbReference>
<evidence type="ECO:0000259" key="5">
    <source>
        <dbReference type="Pfam" id="PF03466"/>
    </source>
</evidence>
<organism evidence="6 7">
    <name type="scientific">Nonomuraea spiralis</name>
    <dbReference type="NCBI Taxonomy" id="46182"/>
    <lineage>
        <taxon>Bacteria</taxon>
        <taxon>Bacillati</taxon>
        <taxon>Actinomycetota</taxon>
        <taxon>Actinomycetes</taxon>
        <taxon>Streptosporangiales</taxon>
        <taxon>Streptosporangiaceae</taxon>
        <taxon>Nonomuraea</taxon>
    </lineage>
</organism>